<evidence type="ECO:0000313" key="5">
    <source>
        <dbReference type="EMBL" id="KAK9665650.1"/>
    </source>
</evidence>
<dbReference type="InterPro" id="IPR051955">
    <property type="entry name" value="PME_Inhibitor"/>
</dbReference>
<dbReference type="PANTHER" id="PTHR31080">
    <property type="entry name" value="PECTINESTERASE INHIBITOR-LIKE"/>
    <property type="match status" value="1"/>
</dbReference>
<dbReference type="GO" id="GO:0004857">
    <property type="term" value="F:enzyme inhibitor activity"/>
    <property type="evidence" value="ECO:0007669"/>
    <property type="project" value="InterPro"/>
</dbReference>
<sequence>MELMLSKHTIFLLFAILSSSLFISTTFSTPNTNYSPQSKTNPNNNNNNNNNNHYNKNNNFVKIACNTTTYPTQCIKACLPYASKIACDNQKLAAFALSATFSAAKAATTAVTKLSHQKNLGKYEVNVVRDCIENMGDSIDELKQSIKQMNNLGSNNNYNRDDLKFKVSNIQTWMSGAITNENTCMDEIKEKKVRKSRRLGAKKWRKRSHATYTRVRHEYKVADNEDQKKKKTEANTRATRDNRASCARVDASWARITRREQGRMSMVK</sequence>
<dbReference type="SMART" id="SM00856">
    <property type="entry name" value="PMEI"/>
    <property type="match status" value="1"/>
</dbReference>
<keyword evidence="6" id="KW-1185">Reference proteome</keyword>
<reference evidence="5" key="1">
    <citation type="submission" date="2024-03" db="EMBL/GenBank/DDBJ databases">
        <title>WGS assembly of Saponaria officinalis var. Norfolk2.</title>
        <authorList>
            <person name="Jenkins J."/>
            <person name="Shu S."/>
            <person name="Grimwood J."/>
            <person name="Barry K."/>
            <person name="Goodstein D."/>
            <person name="Schmutz J."/>
            <person name="Leebens-Mack J."/>
            <person name="Osbourn A."/>
        </authorList>
    </citation>
    <scope>NUCLEOTIDE SEQUENCE [LARGE SCALE GENOMIC DNA]</scope>
    <source>
        <strain evidence="5">JIC</strain>
    </source>
</reference>
<feature type="domain" description="Pectinesterase inhibitor" evidence="4">
    <location>
        <begin position="56"/>
        <end position="201"/>
    </location>
</feature>
<evidence type="ECO:0000313" key="6">
    <source>
        <dbReference type="Proteomes" id="UP001443914"/>
    </source>
</evidence>
<evidence type="ECO:0000259" key="4">
    <source>
        <dbReference type="SMART" id="SM00856"/>
    </source>
</evidence>
<dbReference type="InterPro" id="IPR006501">
    <property type="entry name" value="Pectinesterase_inhib_dom"/>
</dbReference>
<feature type="compositionally biased region" description="Low complexity" evidence="2">
    <location>
        <begin position="41"/>
        <end position="53"/>
    </location>
</feature>
<feature type="region of interest" description="Disordered" evidence="2">
    <location>
        <begin position="222"/>
        <end position="243"/>
    </location>
</feature>
<dbReference type="Gene3D" id="1.20.140.40">
    <property type="entry name" value="Invertase/pectin methylesterase inhibitor family protein"/>
    <property type="match status" value="1"/>
</dbReference>
<keyword evidence="1 3" id="KW-0732">Signal</keyword>
<name>A0AAW1GPT1_SAPOF</name>
<protein>
    <recommendedName>
        <fullName evidence="4">Pectinesterase inhibitor domain-containing protein</fullName>
    </recommendedName>
</protein>
<gene>
    <name evidence="5" type="ORF">RND81_14G126300</name>
</gene>
<feature type="region of interest" description="Disordered" evidence="2">
    <location>
        <begin position="33"/>
        <end position="53"/>
    </location>
</feature>
<dbReference type="Pfam" id="PF04043">
    <property type="entry name" value="PMEI"/>
    <property type="match status" value="1"/>
</dbReference>
<dbReference type="NCBIfam" id="TIGR01614">
    <property type="entry name" value="PME_inhib"/>
    <property type="match status" value="1"/>
</dbReference>
<organism evidence="5 6">
    <name type="scientific">Saponaria officinalis</name>
    <name type="common">Common soapwort</name>
    <name type="synonym">Lychnis saponaria</name>
    <dbReference type="NCBI Taxonomy" id="3572"/>
    <lineage>
        <taxon>Eukaryota</taxon>
        <taxon>Viridiplantae</taxon>
        <taxon>Streptophyta</taxon>
        <taxon>Embryophyta</taxon>
        <taxon>Tracheophyta</taxon>
        <taxon>Spermatophyta</taxon>
        <taxon>Magnoliopsida</taxon>
        <taxon>eudicotyledons</taxon>
        <taxon>Gunneridae</taxon>
        <taxon>Pentapetalae</taxon>
        <taxon>Caryophyllales</taxon>
        <taxon>Caryophyllaceae</taxon>
        <taxon>Caryophylleae</taxon>
        <taxon>Saponaria</taxon>
    </lineage>
</organism>
<dbReference type="EMBL" id="JBDFQZ010000014">
    <property type="protein sequence ID" value="KAK9665650.1"/>
    <property type="molecule type" value="Genomic_DNA"/>
</dbReference>
<dbReference type="SUPFAM" id="SSF101148">
    <property type="entry name" value="Plant invertase/pectin methylesterase inhibitor"/>
    <property type="match status" value="1"/>
</dbReference>
<evidence type="ECO:0000256" key="2">
    <source>
        <dbReference type="SAM" id="MobiDB-lite"/>
    </source>
</evidence>
<comment type="caution">
    <text evidence="5">The sequence shown here is derived from an EMBL/GenBank/DDBJ whole genome shotgun (WGS) entry which is preliminary data.</text>
</comment>
<evidence type="ECO:0000256" key="3">
    <source>
        <dbReference type="SAM" id="SignalP"/>
    </source>
</evidence>
<accession>A0AAW1GPT1</accession>
<dbReference type="CDD" id="cd15798">
    <property type="entry name" value="PMEI-like_3"/>
    <property type="match status" value="1"/>
</dbReference>
<feature type="chain" id="PRO_5043542095" description="Pectinesterase inhibitor domain-containing protein" evidence="3">
    <location>
        <begin position="29"/>
        <end position="268"/>
    </location>
</feature>
<proteinExistence type="predicted"/>
<dbReference type="AlphaFoldDB" id="A0AAW1GPT1"/>
<dbReference type="PANTHER" id="PTHR31080:SF161">
    <property type="entry name" value="OS10G0508700 PROTEIN"/>
    <property type="match status" value="1"/>
</dbReference>
<dbReference type="Proteomes" id="UP001443914">
    <property type="component" value="Unassembled WGS sequence"/>
</dbReference>
<evidence type="ECO:0000256" key="1">
    <source>
        <dbReference type="ARBA" id="ARBA00022729"/>
    </source>
</evidence>
<dbReference type="InterPro" id="IPR035513">
    <property type="entry name" value="Invertase/methylesterase_inhib"/>
</dbReference>
<feature type="signal peptide" evidence="3">
    <location>
        <begin position="1"/>
        <end position="28"/>
    </location>
</feature>